<feature type="region of interest" description="Disordered" evidence="1">
    <location>
        <begin position="677"/>
        <end position="739"/>
    </location>
</feature>
<dbReference type="AlphaFoldDB" id="A0AAN7SUJ9"/>
<feature type="region of interest" description="Disordered" evidence="1">
    <location>
        <begin position="95"/>
        <end position="114"/>
    </location>
</feature>
<evidence type="ECO:0000313" key="3">
    <source>
        <dbReference type="Proteomes" id="UP001309876"/>
    </source>
</evidence>
<evidence type="ECO:0000256" key="1">
    <source>
        <dbReference type="SAM" id="MobiDB-lite"/>
    </source>
</evidence>
<protein>
    <submittedName>
        <fullName evidence="2">Uncharacterized protein</fullName>
    </submittedName>
</protein>
<name>A0AAN7SUJ9_9EURO</name>
<organism evidence="2 3">
    <name type="scientific">Lithohypha guttulata</name>
    <dbReference type="NCBI Taxonomy" id="1690604"/>
    <lineage>
        <taxon>Eukaryota</taxon>
        <taxon>Fungi</taxon>
        <taxon>Dikarya</taxon>
        <taxon>Ascomycota</taxon>
        <taxon>Pezizomycotina</taxon>
        <taxon>Eurotiomycetes</taxon>
        <taxon>Chaetothyriomycetidae</taxon>
        <taxon>Chaetothyriales</taxon>
        <taxon>Trichomeriaceae</taxon>
        <taxon>Lithohypha</taxon>
    </lineage>
</organism>
<dbReference type="SUPFAM" id="SSF54768">
    <property type="entry name" value="dsRNA-binding domain-like"/>
    <property type="match status" value="1"/>
</dbReference>
<gene>
    <name evidence="2" type="ORF">LTR05_007877</name>
</gene>
<dbReference type="Proteomes" id="UP001309876">
    <property type="component" value="Unassembled WGS sequence"/>
</dbReference>
<feature type="compositionally biased region" description="Pro residues" evidence="1">
    <location>
        <begin position="686"/>
        <end position="706"/>
    </location>
</feature>
<feature type="region of interest" description="Disordered" evidence="1">
    <location>
        <begin position="398"/>
        <end position="445"/>
    </location>
</feature>
<sequence length="848" mass="93945">MSFRHWMARGIVEESWIFSILETYQLKQWKKPKRLKLCLKCSPRRSSIIYSWKNPGAEGVAFLDSNEWSRCRVGGACGSPWSEFWDVDELASGRTRQEGETASPENTDSHKQQKASELTLIKADRNRDQVKVCPTCPAGKYWPYLSWVGSWRNFERMTVCGACDALMVTLQEVDQITILNYKEQRLALPRRLVLCRSCSITTFGVVYSWKGWLRDAVDQDGSWALCRRPKICRADIVHFWEVHQEGTSHNCPSLLINNDQRAEDNSVSNPAISTAAKRPRQNSDLGEQHHKLKAPRLDVPLGIPDVQDELNASLGIHVDRSLKITYVPQEHPDELKQRENWTMKVYFSGLGYQSQLIGTGMGDTKSIAASNAARDALQNPLLEEIKAKRVALSQLANFQEEESREPLAEGTGSRAAGDALQDTQPARRASVASRRPVPSRTNSIDIFTERNSRIWNSLSWERGEPDTDSPSTSVSFGILDTAPTTGVVALAERDQSKESRKENVPIHESTVVPKEGLVQEDDPQALSDKLSASSTASDTSSDLKQQASTQISSVLENKPQLKLQTQDPRRRRDPLLLSNVNVSAKEGDVKTTMQQQQKRDDTEQCPLAVGEGRESDIDLRRAQELLEKVQTEGEGSLNDVEAAEMMALLSKHSKDYHIGVEEPRHSNIQQTHAHLEEVSSVAMSSPLPPPPPSPPPPPPPSAPGLPSPARSPSIETRDRRTNQEYLKDQRTEKPSVPDTELFTETTEGLEDISTSTELAPDVTTPVDTVTGPSIRGLNNSDVAASATIIQSVPMSPLASLSPEATAPDDVESTSSTVSKIGQTTYVDSFGLLRVHPDLLRAFGIEPHV</sequence>
<proteinExistence type="predicted"/>
<feature type="compositionally biased region" description="Low complexity" evidence="1">
    <location>
        <begin position="525"/>
        <end position="544"/>
    </location>
</feature>
<accession>A0AAN7SUJ9</accession>
<dbReference type="Gene3D" id="3.30.160.20">
    <property type="match status" value="1"/>
</dbReference>
<feature type="compositionally biased region" description="Polar residues" evidence="1">
    <location>
        <begin position="545"/>
        <end position="555"/>
    </location>
</feature>
<dbReference type="EMBL" id="JAVRRJ010000009">
    <property type="protein sequence ID" value="KAK5081741.1"/>
    <property type="molecule type" value="Genomic_DNA"/>
</dbReference>
<comment type="caution">
    <text evidence="2">The sequence shown here is derived from an EMBL/GenBank/DDBJ whole genome shotgun (WGS) entry which is preliminary data.</text>
</comment>
<feature type="compositionally biased region" description="Basic and acidic residues" evidence="1">
    <location>
        <begin position="715"/>
        <end position="735"/>
    </location>
</feature>
<reference evidence="2 3" key="1">
    <citation type="submission" date="2023-08" db="EMBL/GenBank/DDBJ databases">
        <title>Black Yeasts Isolated from many extreme environments.</title>
        <authorList>
            <person name="Coleine C."/>
            <person name="Stajich J.E."/>
            <person name="Selbmann L."/>
        </authorList>
    </citation>
    <scope>NUCLEOTIDE SEQUENCE [LARGE SCALE GENOMIC DNA]</scope>
    <source>
        <strain evidence="2 3">CCFEE 5910</strain>
    </source>
</reference>
<feature type="region of interest" description="Disordered" evidence="1">
    <location>
        <begin position="264"/>
        <end position="287"/>
    </location>
</feature>
<feature type="compositionally biased region" description="Basic and acidic residues" evidence="1">
    <location>
        <begin position="492"/>
        <end position="505"/>
    </location>
</feature>
<feature type="region of interest" description="Disordered" evidence="1">
    <location>
        <begin position="492"/>
        <end position="576"/>
    </location>
</feature>
<evidence type="ECO:0000313" key="2">
    <source>
        <dbReference type="EMBL" id="KAK5081741.1"/>
    </source>
</evidence>
<feature type="compositionally biased region" description="Low complexity" evidence="1">
    <location>
        <begin position="426"/>
        <end position="440"/>
    </location>
</feature>
<keyword evidence="3" id="KW-1185">Reference proteome</keyword>